<sequence>MKEALGAVYSNRQGIVGFCVSSTLNSYKSKVIVLWVK</sequence>
<reference evidence="2" key="1">
    <citation type="submission" date="2005-09" db="EMBL/GenBank/DDBJ databases">
        <authorList>
            <person name="Mural R.J."/>
            <person name="Li P.W."/>
            <person name="Adams M.D."/>
            <person name="Amanatides P.G."/>
            <person name="Baden-Tillson H."/>
            <person name="Barnstead M."/>
            <person name="Chin S.H."/>
            <person name="Dew I."/>
            <person name="Evans C.A."/>
            <person name="Ferriera S."/>
            <person name="Flanigan M."/>
            <person name="Fosler C."/>
            <person name="Glodek A."/>
            <person name="Gu Z."/>
            <person name="Holt R.A."/>
            <person name="Jennings D."/>
            <person name="Kraft C.L."/>
            <person name="Lu F."/>
            <person name="Nguyen T."/>
            <person name="Nusskern D.R."/>
            <person name="Pfannkoch C.M."/>
            <person name="Sitter C."/>
            <person name="Sutton G.G."/>
            <person name="Venter J.C."/>
            <person name="Wang Z."/>
            <person name="Woodage T."/>
            <person name="Zheng X.H."/>
            <person name="Zhong F."/>
        </authorList>
    </citation>
    <scope>NUCLEOTIDE SEQUENCE [LARGE SCALE GENOMIC DNA]</scope>
    <source>
        <strain>BN</strain>
        <strain evidence="2">Sprague-Dawley</strain>
    </source>
</reference>
<gene>
    <name evidence="1 3" type="primary">Vim</name>
    <name evidence="1" type="ORF">rCG_55877</name>
</gene>
<name>A6JM46_RAT</name>
<accession>A6JM46</accession>
<dbReference type="EMBL" id="CH473990">
    <property type="protein sequence ID" value="EDL78723.1"/>
    <property type="molecule type" value="Genomic_DNA"/>
</dbReference>
<protein>
    <submittedName>
        <fullName evidence="1">Vimentin, isoform CRA_d</fullName>
    </submittedName>
</protein>
<dbReference type="RGD" id="621646">
    <property type="gene designation" value="Vim"/>
</dbReference>
<evidence type="ECO:0000313" key="1">
    <source>
        <dbReference type="EMBL" id="EDL78723.1"/>
    </source>
</evidence>
<dbReference type="AlphaFoldDB" id="A6JM46"/>
<organism evidence="1 2">
    <name type="scientific">Rattus norvegicus</name>
    <name type="common">Rat</name>
    <dbReference type="NCBI Taxonomy" id="10116"/>
    <lineage>
        <taxon>Eukaryota</taxon>
        <taxon>Metazoa</taxon>
        <taxon>Chordata</taxon>
        <taxon>Craniata</taxon>
        <taxon>Vertebrata</taxon>
        <taxon>Euteleostomi</taxon>
        <taxon>Mammalia</taxon>
        <taxon>Eutheria</taxon>
        <taxon>Euarchontoglires</taxon>
        <taxon>Glires</taxon>
        <taxon>Rodentia</taxon>
        <taxon>Myomorpha</taxon>
        <taxon>Muroidea</taxon>
        <taxon>Muridae</taxon>
        <taxon>Murinae</taxon>
        <taxon>Rattus</taxon>
    </lineage>
</organism>
<evidence type="ECO:0000313" key="2">
    <source>
        <dbReference type="Proteomes" id="UP000234681"/>
    </source>
</evidence>
<dbReference type="Proteomes" id="UP000234681">
    <property type="component" value="Chromosome 17"/>
</dbReference>
<evidence type="ECO:0000313" key="3">
    <source>
        <dbReference type="RGD" id="621646"/>
    </source>
</evidence>
<proteinExistence type="predicted"/>